<sequence>MKGILILLQFLVFGLLAQARPADDYTRLVQPAVFSLSRVMMHDVVNPPAASRYYAYCLLGAYQLVAQNNSTVPAPQLLIRHYPAPQQGGKTVAYRLAALFSILETGKLLLPSGYMLEQDIADLVVKLQKRKVPQRDIDTAIAVAQRTAAHIVAFSKKDDYGKLSAKLRYTPLKEEGRWFPTPPTYMEAVEPHWKTVRPLVIDSCNQFAPQPPTAYSKEPGSDFYRLAKEVYDLSKKATPEQLEIAAFWDCNPFAVATSGHLSLGFKKISPGGHWMNIAGIAAQKAGLDFDATVLLQTSVAIALMDAFISCWDEKFRSSRIRPETFINKYIDVQWQPLLQTPPFPEYPSGHSVVSAASAEVLTYLLGDGFAYTDDSEIMFELAPRKFRSFRQAAEEAAISRLYGGIHFRDAITQGMVEGKAVGETVVARLKQAGIKPFQEGARIVVK</sequence>
<dbReference type="InterPro" id="IPR000326">
    <property type="entry name" value="PAP2/HPO"/>
</dbReference>
<organism evidence="3 4">
    <name type="scientific">Cnuella takakiae</name>
    <dbReference type="NCBI Taxonomy" id="1302690"/>
    <lineage>
        <taxon>Bacteria</taxon>
        <taxon>Pseudomonadati</taxon>
        <taxon>Bacteroidota</taxon>
        <taxon>Chitinophagia</taxon>
        <taxon>Chitinophagales</taxon>
        <taxon>Chitinophagaceae</taxon>
        <taxon>Cnuella</taxon>
    </lineage>
</organism>
<accession>A0A1M5CQA1</accession>
<feature type="chain" id="PRO_5012657543" evidence="1">
    <location>
        <begin position="20"/>
        <end position="446"/>
    </location>
</feature>
<feature type="signal peptide" evidence="1">
    <location>
        <begin position="1"/>
        <end position="19"/>
    </location>
</feature>
<gene>
    <name evidence="3" type="ORF">SAMN05444008_109171</name>
</gene>
<dbReference type="InterPro" id="IPR052559">
    <property type="entry name" value="V-haloperoxidase"/>
</dbReference>
<dbReference type="Gene3D" id="1.10.606.20">
    <property type="match status" value="1"/>
</dbReference>
<dbReference type="SUPFAM" id="SSF48317">
    <property type="entry name" value="Acid phosphatase/Vanadium-dependent haloperoxidase"/>
    <property type="match status" value="1"/>
</dbReference>
<dbReference type="PANTHER" id="PTHR34599:SF2">
    <property type="entry name" value="TRAF-TYPE DOMAIN-CONTAINING PROTEIN"/>
    <property type="match status" value="1"/>
</dbReference>
<feature type="domain" description="Phosphatidic acid phosphatase type 2/haloperoxidase" evidence="2">
    <location>
        <begin position="300"/>
        <end position="422"/>
    </location>
</feature>
<evidence type="ECO:0000259" key="2">
    <source>
        <dbReference type="Pfam" id="PF01569"/>
    </source>
</evidence>
<name>A0A1M5CQA1_9BACT</name>
<dbReference type="InterPro" id="IPR036938">
    <property type="entry name" value="PAP2/HPO_sf"/>
</dbReference>
<evidence type="ECO:0000313" key="4">
    <source>
        <dbReference type="Proteomes" id="UP000184368"/>
    </source>
</evidence>
<dbReference type="RefSeq" id="WP_073043927.1">
    <property type="nucleotide sequence ID" value="NZ_FQUO01000009.1"/>
</dbReference>
<keyword evidence="1" id="KW-0732">Signal</keyword>
<protein>
    <submittedName>
        <fullName evidence="3">PAP2 superfamily protein</fullName>
    </submittedName>
</protein>
<proteinExistence type="predicted"/>
<dbReference type="EMBL" id="FQUO01000009">
    <property type="protein sequence ID" value="SHF56914.1"/>
    <property type="molecule type" value="Genomic_DNA"/>
</dbReference>
<evidence type="ECO:0000256" key="1">
    <source>
        <dbReference type="SAM" id="SignalP"/>
    </source>
</evidence>
<dbReference type="AlphaFoldDB" id="A0A1M5CQA1"/>
<dbReference type="Pfam" id="PF01569">
    <property type="entry name" value="PAP2"/>
    <property type="match status" value="1"/>
</dbReference>
<dbReference type="CDD" id="cd03398">
    <property type="entry name" value="PAP2_haloperoxidase"/>
    <property type="match status" value="1"/>
</dbReference>
<dbReference type="STRING" id="1302690.BUE76_08355"/>
<evidence type="ECO:0000313" key="3">
    <source>
        <dbReference type="EMBL" id="SHF56914.1"/>
    </source>
</evidence>
<keyword evidence="4" id="KW-1185">Reference proteome</keyword>
<dbReference type="OrthoDB" id="7793240at2"/>
<dbReference type="PANTHER" id="PTHR34599">
    <property type="entry name" value="PEROXIDASE-RELATED"/>
    <property type="match status" value="1"/>
</dbReference>
<reference evidence="3 4" key="1">
    <citation type="submission" date="2016-11" db="EMBL/GenBank/DDBJ databases">
        <authorList>
            <person name="Jaros S."/>
            <person name="Januszkiewicz K."/>
            <person name="Wedrychowicz H."/>
        </authorList>
    </citation>
    <scope>NUCLEOTIDE SEQUENCE [LARGE SCALE GENOMIC DNA]</scope>
    <source>
        <strain evidence="3 4">DSM 26897</strain>
    </source>
</reference>
<dbReference type="Proteomes" id="UP000184368">
    <property type="component" value="Unassembled WGS sequence"/>
</dbReference>